<dbReference type="Proteomes" id="UP001487740">
    <property type="component" value="Unassembled WGS sequence"/>
</dbReference>
<dbReference type="PROSITE" id="PS51257">
    <property type="entry name" value="PROKAR_LIPOPROTEIN"/>
    <property type="match status" value="1"/>
</dbReference>
<dbReference type="EMBL" id="JARAKH010000025">
    <property type="protein sequence ID" value="KAK8390737.1"/>
    <property type="molecule type" value="Genomic_DNA"/>
</dbReference>
<sequence length="135" mass="15248">MRAYLLYNLPEDRVCRFSPSGVPPPCPLVIACDSVFPGPLWEPVTSQGGPRLPVQFRLTWGSKIKKQTPLGFDGVRIEAAPWHTSESLNTPVSPRLQVQFRLTWGARSTEPLNLVESILKQLHVTPQHPSTRRRR</sequence>
<proteinExistence type="predicted"/>
<accession>A0AAW0TX25</accession>
<protein>
    <submittedName>
        <fullName evidence="1">Uncharacterized protein</fullName>
    </submittedName>
</protein>
<evidence type="ECO:0000313" key="2">
    <source>
        <dbReference type="Proteomes" id="UP001487740"/>
    </source>
</evidence>
<gene>
    <name evidence="1" type="ORF">O3P69_010444</name>
</gene>
<comment type="caution">
    <text evidence="1">The sequence shown here is derived from an EMBL/GenBank/DDBJ whole genome shotgun (WGS) entry which is preliminary data.</text>
</comment>
<dbReference type="AlphaFoldDB" id="A0AAW0TX25"/>
<name>A0AAW0TX25_SCYPA</name>
<keyword evidence="2" id="KW-1185">Reference proteome</keyword>
<reference evidence="1 2" key="1">
    <citation type="submission" date="2023-03" db="EMBL/GenBank/DDBJ databases">
        <title>High-quality genome of Scylla paramamosain provides insights in environmental adaptation.</title>
        <authorList>
            <person name="Zhang L."/>
        </authorList>
    </citation>
    <scope>NUCLEOTIDE SEQUENCE [LARGE SCALE GENOMIC DNA]</scope>
    <source>
        <strain evidence="1">LZ_2023a</strain>
        <tissue evidence="1">Muscle</tissue>
    </source>
</reference>
<organism evidence="1 2">
    <name type="scientific">Scylla paramamosain</name>
    <name type="common">Mud crab</name>
    <dbReference type="NCBI Taxonomy" id="85552"/>
    <lineage>
        <taxon>Eukaryota</taxon>
        <taxon>Metazoa</taxon>
        <taxon>Ecdysozoa</taxon>
        <taxon>Arthropoda</taxon>
        <taxon>Crustacea</taxon>
        <taxon>Multicrustacea</taxon>
        <taxon>Malacostraca</taxon>
        <taxon>Eumalacostraca</taxon>
        <taxon>Eucarida</taxon>
        <taxon>Decapoda</taxon>
        <taxon>Pleocyemata</taxon>
        <taxon>Brachyura</taxon>
        <taxon>Eubrachyura</taxon>
        <taxon>Portunoidea</taxon>
        <taxon>Portunidae</taxon>
        <taxon>Portuninae</taxon>
        <taxon>Scylla</taxon>
    </lineage>
</organism>
<evidence type="ECO:0000313" key="1">
    <source>
        <dbReference type="EMBL" id="KAK8390737.1"/>
    </source>
</evidence>